<name>A0A5M9EH37_WEIPA</name>
<keyword evidence="2" id="KW-0812">Transmembrane</keyword>
<feature type="transmembrane region" description="Helical" evidence="2">
    <location>
        <begin position="231"/>
        <end position="249"/>
    </location>
</feature>
<feature type="transmembrane region" description="Helical" evidence="2">
    <location>
        <begin position="42"/>
        <end position="64"/>
    </location>
</feature>
<protein>
    <recommendedName>
        <fullName evidence="5">Integral membrane protein</fullName>
    </recommendedName>
</protein>
<feature type="transmembrane region" description="Helical" evidence="2">
    <location>
        <begin position="256"/>
        <end position="273"/>
    </location>
</feature>
<dbReference type="EMBL" id="JAANXN010000014">
    <property type="protein sequence ID" value="MDF8371853.1"/>
    <property type="molecule type" value="Genomic_DNA"/>
</dbReference>
<feature type="transmembrane region" description="Helical" evidence="2">
    <location>
        <begin position="151"/>
        <end position="170"/>
    </location>
</feature>
<feature type="region of interest" description="Disordered" evidence="1">
    <location>
        <begin position="1"/>
        <end position="32"/>
    </location>
</feature>
<evidence type="ECO:0000256" key="2">
    <source>
        <dbReference type="SAM" id="Phobius"/>
    </source>
</evidence>
<evidence type="ECO:0000256" key="1">
    <source>
        <dbReference type="SAM" id="MobiDB-lite"/>
    </source>
</evidence>
<keyword evidence="2" id="KW-0472">Membrane</keyword>
<feature type="transmembrane region" description="Helical" evidence="2">
    <location>
        <begin position="76"/>
        <end position="95"/>
    </location>
</feature>
<feature type="transmembrane region" description="Helical" evidence="2">
    <location>
        <begin position="176"/>
        <end position="196"/>
    </location>
</feature>
<dbReference type="AlphaFoldDB" id="A0A5M9EH37"/>
<sequence length="274" mass="32223">MIMNPETNDNVSRLNRHKENQTTDQPISRQSRLNQKLKQTDIQWLALIIGAIAQNIIWWVYPLIYSKNLAGGQWQHNPLLISYSIIIAIAIFLTFNRGFSRWINYVVILFPLLFLYFLYKQFTGQQVMLLALLPIALLLINIPWLNLQNVLGLILYSGIATIVMPVVIFYQQNTYLTQPFIISLLPLFFSYLYFMSSVFVTEGRNKRLTSLVFGVILLLNVLTLPWNFWTILTMIIIIFTWMVLINFNLKQRYRMVFFTVLQAMTIMVIFLQQH</sequence>
<dbReference type="Proteomes" id="UP001215461">
    <property type="component" value="Unassembled WGS sequence"/>
</dbReference>
<reference evidence="3 4" key="1">
    <citation type="submission" date="2020-03" db="EMBL/GenBank/DDBJ databases">
        <title>Comparative genomics of Weissella paramesenteroides.</title>
        <authorList>
            <person name="Kant R."/>
            <person name="Takala T."/>
            <person name="Saris P."/>
        </authorList>
    </citation>
    <scope>NUCLEOTIDE SEQUENCE [LARGE SCALE GENOMIC DNA]</scope>
    <source>
        <strain evidence="3 4">SJ27-4</strain>
    </source>
</reference>
<comment type="caution">
    <text evidence="3">The sequence shown here is derived from an EMBL/GenBank/DDBJ whole genome shotgun (WGS) entry which is preliminary data.</text>
</comment>
<feature type="transmembrane region" description="Helical" evidence="2">
    <location>
        <begin position="102"/>
        <end position="119"/>
    </location>
</feature>
<evidence type="ECO:0000313" key="3">
    <source>
        <dbReference type="EMBL" id="MDF8371853.1"/>
    </source>
</evidence>
<gene>
    <name evidence="3" type="ORF">G9403_09435</name>
</gene>
<accession>A0A5M9EH37</accession>
<proteinExistence type="predicted"/>
<keyword evidence="2" id="KW-1133">Transmembrane helix</keyword>
<feature type="transmembrane region" description="Helical" evidence="2">
    <location>
        <begin position="125"/>
        <end position="144"/>
    </location>
</feature>
<evidence type="ECO:0000313" key="4">
    <source>
        <dbReference type="Proteomes" id="UP001215461"/>
    </source>
</evidence>
<feature type="compositionally biased region" description="Polar residues" evidence="1">
    <location>
        <begin position="22"/>
        <end position="32"/>
    </location>
</feature>
<feature type="transmembrane region" description="Helical" evidence="2">
    <location>
        <begin position="208"/>
        <end position="225"/>
    </location>
</feature>
<evidence type="ECO:0008006" key="5">
    <source>
        <dbReference type="Google" id="ProtNLM"/>
    </source>
</evidence>
<feature type="compositionally biased region" description="Polar residues" evidence="1">
    <location>
        <begin position="1"/>
        <end position="13"/>
    </location>
</feature>
<organism evidence="3 4">
    <name type="scientific">Weissella paramesenteroides</name>
    <name type="common">Leuconostoc paramesenteroides</name>
    <dbReference type="NCBI Taxonomy" id="1249"/>
    <lineage>
        <taxon>Bacteria</taxon>
        <taxon>Bacillati</taxon>
        <taxon>Bacillota</taxon>
        <taxon>Bacilli</taxon>
        <taxon>Lactobacillales</taxon>
        <taxon>Lactobacillaceae</taxon>
        <taxon>Weissella</taxon>
    </lineage>
</organism>